<evidence type="ECO:0000313" key="3">
    <source>
        <dbReference type="Proteomes" id="UP001151760"/>
    </source>
</evidence>
<keyword evidence="3" id="KW-1185">Reference proteome</keyword>
<dbReference type="EMBL" id="BQNB010012707">
    <property type="protein sequence ID" value="GJT06898.1"/>
    <property type="molecule type" value="Genomic_DNA"/>
</dbReference>
<organism evidence="2 3">
    <name type="scientific">Tanacetum coccineum</name>
    <dbReference type="NCBI Taxonomy" id="301880"/>
    <lineage>
        <taxon>Eukaryota</taxon>
        <taxon>Viridiplantae</taxon>
        <taxon>Streptophyta</taxon>
        <taxon>Embryophyta</taxon>
        <taxon>Tracheophyta</taxon>
        <taxon>Spermatophyta</taxon>
        <taxon>Magnoliopsida</taxon>
        <taxon>eudicotyledons</taxon>
        <taxon>Gunneridae</taxon>
        <taxon>Pentapetalae</taxon>
        <taxon>asterids</taxon>
        <taxon>campanulids</taxon>
        <taxon>Asterales</taxon>
        <taxon>Asteraceae</taxon>
        <taxon>Asteroideae</taxon>
        <taxon>Anthemideae</taxon>
        <taxon>Anthemidinae</taxon>
        <taxon>Tanacetum</taxon>
    </lineage>
</organism>
<comment type="caution">
    <text evidence="2">The sequence shown here is derived from an EMBL/GenBank/DDBJ whole genome shotgun (WGS) entry which is preliminary data.</text>
</comment>
<feature type="compositionally biased region" description="Polar residues" evidence="1">
    <location>
        <begin position="1"/>
        <end position="15"/>
    </location>
</feature>
<evidence type="ECO:0000256" key="1">
    <source>
        <dbReference type="SAM" id="MobiDB-lite"/>
    </source>
</evidence>
<accession>A0ABQ5AZN2</accession>
<proteinExistence type="predicted"/>
<reference evidence="2" key="1">
    <citation type="journal article" date="2022" name="Int. J. Mol. Sci.">
        <title>Draft Genome of Tanacetum Coccineum: Genomic Comparison of Closely Related Tanacetum-Family Plants.</title>
        <authorList>
            <person name="Yamashiro T."/>
            <person name="Shiraishi A."/>
            <person name="Nakayama K."/>
            <person name="Satake H."/>
        </authorList>
    </citation>
    <scope>NUCLEOTIDE SEQUENCE</scope>
</reference>
<evidence type="ECO:0000313" key="2">
    <source>
        <dbReference type="EMBL" id="GJT06898.1"/>
    </source>
</evidence>
<keyword evidence="2" id="KW-0548">Nucleotidyltransferase</keyword>
<gene>
    <name evidence="2" type="ORF">Tco_0841360</name>
</gene>
<keyword evidence="2" id="KW-0695">RNA-directed DNA polymerase</keyword>
<dbReference type="PANTHER" id="PTHR33067">
    <property type="entry name" value="RNA-DIRECTED DNA POLYMERASE-RELATED"/>
    <property type="match status" value="1"/>
</dbReference>
<keyword evidence="2" id="KW-0808">Transferase</keyword>
<dbReference type="Proteomes" id="UP001151760">
    <property type="component" value="Unassembled WGS sequence"/>
</dbReference>
<dbReference type="Gene3D" id="2.40.70.10">
    <property type="entry name" value="Acid Proteases"/>
    <property type="match status" value="1"/>
</dbReference>
<dbReference type="InterPro" id="IPR021109">
    <property type="entry name" value="Peptidase_aspartic_dom_sf"/>
</dbReference>
<dbReference type="GO" id="GO:0003964">
    <property type="term" value="F:RNA-directed DNA polymerase activity"/>
    <property type="evidence" value="ECO:0007669"/>
    <property type="project" value="UniProtKB-KW"/>
</dbReference>
<reference evidence="2" key="2">
    <citation type="submission" date="2022-01" db="EMBL/GenBank/DDBJ databases">
        <authorList>
            <person name="Yamashiro T."/>
            <person name="Shiraishi A."/>
            <person name="Satake H."/>
            <person name="Nakayama K."/>
        </authorList>
    </citation>
    <scope>NUCLEOTIDE SEQUENCE</scope>
</reference>
<dbReference type="PANTHER" id="PTHR33067:SF31">
    <property type="entry name" value="RNA-DIRECTED DNA POLYMERASE"/>
    <property type="match status" value="1"/>
</dbReference>
<feature type="region of interest" description="Disordered" evidence="1">
    <location>
        <begin position="1"/>
        <end position="27"/>
    </location>
</feature>
<sequence>MRTRNSNFPNNSNVTIPRRRNRGRAPNIVEPELRTIVEVAPMAERTMEELLRAPTEGYGEAIVLPEINADHFEIKTNLLQLVQASPFHGYERENPHAHINSFKRITSTLRFRDVPNDVIKLMMFPYSLEGAAKVWMNTTSRESVSKTDERIDKLADQISTLVEIVSKKVVTPAPVKAVEEFSFYLYGLMLGTNALTPTQIPITINLVFVRQQGFHLPTNFVIVDFEADPRVPLILGRSFLRTGRALIDVYEGELILRDGDERLIFHVNKHPQKHANESIKMINFIDVSCEDSVGEVLRLKKSNHFLSGSTTPLSDSFPSLTSFETSDSLLEEFADELALLDPFPPGNEDVDVEAKLREIELLLNPCLPPPGDDESFLKDDVQKENFQVYSNPLFEFDVNYNSSNINPLFKEMLEDVESKDSNVSNFDEPVLLNTPLFDEDECFDPGGNIDEIDAFLAIEVSTNIEEGYYDSEGDVFYLESLLSDDTTHNLSPEVFFDHEPQCFKDESELDTLENMVKVFDPGIWEKTFSPSCVRLSSKDHHYLFFTIVVQILFTHHVNFLFSFGSEDTIFDPGIFAFHFSSQEPVAVKCSMEFCFSTCFIPKDE</sequence>
<name>A0ABQ5AZN2_9ASTR</name>
<protein>
    <submittedName>
        <fullName evidence="2">Reverse transcriptase domain-containing protein</fullName>
    </submittedName>
</protein>